<evidence type="ECO:0000256" key="3">
    <source>
        <dbReference type="PROSITE-ProRule" id="PRU00339"/>
    </source>
</evidence>
<dbReference type="PANTHER" id="PTHR44186">
    <property type="match status" value="1"/>
</dbReference>
<protein>
    <submittedName>
        <fullName evidence="5">Tetratricopeptide repeat protein</fullName>
    </submittedName>
</protein>
<evidence type="ECO:0000313" key="6">
    <source>
        <dbReference type="Proteomes" id="UP001195903"/>
    </source>
</evidence>
<evidence type="ECO:0000256" key="4">
    <source>
        <dbReference type="SAM" id="SignalP"/>
    </source>
</evidence>
<keyword evidence="2 3" id="KW-0802">TPR repeat</keyword>
<reference evidence="5 6" key="1">
    <citation type="submission" date="2021-05" db="EMBL/GenBank/DDBJ databases">
        <title>Shewanella sp. JM162201.</title>
        <authorList>
            <person name="Xu S."/>
            <person name="Li A."/>
        </authorList>
    </citation>
    <scope>NUCLEOTIDE SEQUENCE [LARGE SCALE GENOMIC DNA]</scope>
    <source>
        <strain evidence="5 6">JM162201</strain>
    </source>
</reference>
<evidence type="ECO:0000313" key="5">
    <source>
        <dbReference type="EMBL" id="MBT1443168.1"/>
    </source>
</evidence>
<keyword evidence="4" id="KW-0732">Signal</keyword>
<comment type="caution">
    <text evidence="5">The sequence shown here is derived from an EMBL/GenBank/DDBJ whole genome shotgun (WGS) entry which is preliminary data.</text>
</comment>
<name>A0ABS5UZU7_9GAMM</name>
<keyword evidence="1" id="KW-0677">Repeat</keyword>
<organism evidence="5 6">
    <name type="scientific">Shewanella jiangmenensis</name>
    <dbReference type="NCBI Taxonomy" id="2837387"/>
    <lineage>
        <taxon>Bacteria</taxon>
        <taxon>Pseudomonadati</taxon>
        <taxon>Pseudomonadota</taxon>
        <taxon>Gammaproteobacteria</taxon>
        <taxon>Alteromonadales</taxon>
        <taxon>Shewanellaceae</taxon>
        <taxon>Shewanella</taxon>
    </lineage>
</organism>
<keyword evidence="6" id="KW-1185">Reference proteome</keyword>
<dbReference type="EMBL" id="JAHEPS010000001">
    <property type="protein sequence ID" value="MBT1443168.1"/>
    <property type="molecule type" value="Genomic_DNA"/>
</dbReference>
<feature type="signal peptide" evidence="4">
    <location>
        <begin position="1"/>
        <end position="27"/>
    </location>
</feature>
<dbReference type="PANTHER" id="PTHR44186:SF1">
    <property type="entry name" value="BARDET-BIEDL SYNDROME 4 PROTEIN"/>
    <property type="match status" value="1"/>
</dbReference>
<dbReference type="InterPro" id="IPR019734">
    <property type="entry name" value="TPR_rpt"/>
</dbReference>
<dbReference type="SUPFAM" id="SSF48452">
    <property type="entry name" value="TPR-like"/>
    <property type="match status" value="2"/>
</dbReference>
<dbReference type="RefSeq" id="WP_214505366.1">
    <property type="nucleotide sequence ID" value="NZ_JAHEPS010000001.1"/>
</dbReference>
<sequence>MRQFNKLASALLLVLGSGALVAPAAFAADGKCPMEQRQSKAVGESAGKKVQKAFELYSAGQTDQAIAMLLEINAKGGFDKAYVDRMLGTLYAERGKMDVAIKYIKQAVDADILGGTDHAQALRLYADLLISQEKYKEAIPVFYKWMEFACKTDDPKAYRAIAVAHMQLKQFDKAIEVADKGLTHAAEPDRNLYQVKLNAYYEKKQYKKAADVLETMVPLFPDPKLWVQLAQVYLLTEDYPRAVQTYDIAYRGGFIKGDGPSITRYAQLLSNQDSPYRAAKVFEKHMKEGLLEANAKNYEQLGGFYQRAKEMAEAAEYFGKAAEMTNDGKMYLRQGRLLSSIEKYSAAIPVLEKALSSGIPSPGEAQFELGIAHLQLKQYKAAYQRFKQAANDKKTERSAKSYISYTEEKARMHKVTL</sequence>
<evidence type="ECO:0000256" key="2">
    <source>
        <dbReference type="ARBA" id="ARBA00022803"/>
    </source>
</evidence>
<dbReference type="Pfam" id="PF13432">
    <property type="entry name" value="TPR_16"/>
    <property type="match status" value="2"/>
</dbReference>
<dbReference type="Gene3D" id="1.25.40.10">
    <property type="entry name" value="Tetratricopeptide repeat domain"/>
    <property type="match status" value="2"/>
</dbReference>
<accession>A0ABS5UZU7</accession>
<feature type="repeat" description="TPR" evidence="3">
    <location>
        <begin position="363"/>
        <end position="396"/>
    </location>
</feature>
<dbReference type="InterPro" id="IPR011990">
    <property type="entry name" value="TPR-like_helical_dom_sf"/>
</dbReference>
<feature type="chain" id="PRO_5047251923" evidence="4">
    <location>
        <begin position="28"/>
        <end position="417"/>
    </location>
</feature>
<feature type="repeat" description="TPR" evidence="3">
    <location>
        <begin position="295"/>
        <end position="328"/>
    </location>
</feature>
<evidence type="ECO:0000256" key="1">
    <source>
        <dbReference type="ARBA" id="ARBA00022737"/>
    </source>
</evidence>
<proteinExistence type="predicted"/>
<dbReference type="Proteomes" id="UP001195903">
    <property type="component" value="Unassembled WGS sequence"/>
</dbReference>
<gene>
    <name evidence="5" type="ORF">KJI95_01310</name>
</gene>
<dbReference type="PROSITE" id="PS50005">
    <property type="entry name" value="TPR"/>
    <property type="match status" value="2"/>
</dbReference>
<dbReference type="SMART" id="SM00028">
    <property type="entry name" value="TPR"/>
    <property type="match status" value="4"/>
</dbReference>